<protein>
    <submittedName>
        <fullName evidence="6">MFS transporter</fullName>
    </submittedName>
</protein>
<dbReference type="InterPro" id="IPR050327">
    <property type="entry name" value="Proton-linked_MCT"/>
</dbReference>
<evidence type="ECO:0000256" key="4">
    <source>
        <dbReference type="SAM" id="Phobius"/>
    </source>
</evidence>
<dbReference type="RefSeq" id="WP_306727172.1">
    <property type="nucleotide sequence ID" value="NZ_JAVDDT010000001.1"/>
</dbReference>
<keyword evidence="1 4" id="KW-0812">Transmembrane</keyword>
<proteinExistence type="predicted"/>
<feature type="transmembrane region" description="Helical" evidence="4">
    <location>
        <begin position="87"/>
        <end position="108"/>
    </location>
</feature>
<dbReference type="Gene3D" id="1.20.1250.20">
    <property type="entry name" value="MFS general substrate transporter like domains"/>
    <property type="match status" value="1"/>
</dbReference>
<evidence type="ECO:0000256" key="2">
    <source>
        <dbReference type="ARBA" id="ARBA00022989"/>
    </source>
</evidence>
<keyword evidence="7" id="KW-1185">Reference proteome</keyword>
<dbReference type="InterPro" id="IPR020846">
    <property type="entry name" value="MFS_dom"/>
</dbReference>
<evidence type="ECO:0000256" key="1">
    <source>
        <dbReference type="ARBA" id="ARBA00022692"/>
    </source>
</evidence>
<evidence type="ECO:0000256" key="3">
    <source>
        <dbReference type="ARBA" id="ARBA00023136"/>
    </source>
</evidence>
<evidence type="ECO:0000313" key="7">
    <source>
        <dbReference type="Proteomes" id="UP001239019"/>
    </source>
</evidence>
<feature type="transmembrane region" description="Helical" evidence="4">
    <location>
        <begin position="152"/>
        <end position="171"/>
    </location>
</feature>
<feature type="domain" description="Major facilitator superfamily (MFS) profile" evidence="5">
    <location>
        <begin position="1"/>
        <end position="393"/>
    </location>
</feature>
<dbReference type="PROSITE" id="PS50850">
    <property type="entry name" value="MFS"/>
    <property type="match status" value="1"/>
</dbReference>
<name>A0ABU0W3Z9_9GAMM</name>
<feature type="transmembrane region" description="Helical" evidence="4">
    <location>
        <begin position="61"/>
        <end position="81"/>
    </location>
</feature>
<feature type="transmembrane region" description="Helical" evidence="4">
    <location>
        <begin position="243"/>
        <end position="267"/>
    </location>
</feature>
<feature type="transmembrane region" description="Helical" evidence="4">
    <location>
        <begin position="279"/>
        <end position="298"/>
    </location>
</feature>
<keyword evidence="2 4" id="KW-1133">Transmembrane helix</keyword>
<dbReference type="EMBL" id="JAVDDT010000001">
    <property type="protein sequence ID" value="MDQ2068691.1"/>
    <property type="molecule type" value="Genomic_DNA"/>
</dbReference>
<dbReference type="InterPro" id="IPR011701">
    <property type="entry name" value="MFS"/>
</dbReference>
<feature type="transmembrane region" description="Helical" evidence="4">
    <location>
        <begin position="304"/>
        <end position="323"/>
    </location>
</feature>
<accession>A0ABU0W3Z9</accession>
<sequence>MAAALSSFGQTFYIGLFSGEIRDDFDLSHGQFGLYYSLATLASGFAILWVGRLVDRLDLRVISALTVSTFGIASIIMALVVHPLSLLATLFLLRLLGQGMMGHIAITAMSRYFTQARGRAIAIAASGFPLGEAVLPLVAISLTVTIGWRNTWLTSGLALLFIGLPLLLALLQHQPRRDRLWRLKQHRQQRPGHRASQRQWAVSDVLTDARFWLLMPIILSPAFYVTGFFFHQVHLAEAKTWPLQWLAACFAVFAATQFTGLMTAGYLTDRITARRLLPFYLLPLAGGMIVIWLGNSIWWMPLYMALFGLTAGTSATIVAAIWAEMYGTRHLGSIRSIYTSLMVFSTAASPWLMGSMLDGGLHMEELAMLSFFWLLGVSSLSFLLGPALSKRQRHA</sequence>
<dbReference type="Proteomes" id="UP001239019">
    <property type="component" value="Unassembled WGS sequence"/>
</dbReference>
<evidence type="ECO:0000259" key="5">
    <source>
        <dbReference type="PROSITE" id="PS50850"/>
    </source>
</evidence>
<reference evidence="6 7" key="1">
    <citation type="submission" date="2023-08" db="EMBL/GenBank/DDBJ databases">
        <title>Whole-genome sequencing of halo(alkali)philic microorganisms from hypersaline lakes.</title>
        <authorList>
            <person name="Sorokin D.Y."/>
            <person name="Abbas B."/>
            <person name="Merkel A.Y."/>
        </authorList>
    </citation>
    <scope>NUCLEOTIDE SEQUENCE [LARGE SCALE GENOMIC DNA]</scope>
    <source>
        <strain evidence="6 7">AB-CW4</strain>
    </source>
</reference>
<organism evidence="6 7">
    <name type="scientific">Natronospira bacteriovora</name>
    <dbReference type="NCBI Taxonomy" id="3069753"/>
    <lineage>
        <taxon>Bacteria</taxon>
        <taxon>Pseudomonadati</taxon>
        <taxon>Pseudomonadota</taxon>
        <taxon>Gammaproteobacteria</taxon>
        <taxon>Natronospirales</taxon>
        <taxon>Natronospiraceae</taxon>
        <taxon>Natronospira</taxon>
    </lineage>
</organism>
<feature type="transmembrane region" description="Helical" evidence="4">
    <location>
        <begin position="211"/>
        <end position="231"/>
    </location>
</feature>
<comment type="caution">
    <text evidence="6">The sequence shown here is derived from an EMBL/GenBank/DDBJ whole genome shotgun (WGS) entry which is preliminary data.</text>
</comment>
<evidence type="ECO:0000313" key="6">
    <source>
        <dbReference type="EMBL" id="MDQ2068691.1"/>
    </source>
</evidence>
<dbReference type="PANTHER" id="PTHR11360:SF284">
    <property type="entry name" value="EG:103B4.3 PROTEIN-RELATED"/>
    <property type="match status" value="1"/>
</dbReference>
<gene>
    <name evidence="6" type="ORF">RBH19_02230</name>
</gene>
<keyword evidence="3 4" id="KW-0472">Membrane</keyword>
<dbReference type="InterPro" id="IPR036259">
    <property type="entry name" value="MFS_trans_sf"/>
</dbReference>
<dbReference type="PANTHER" id="PTHR11360">
    <property type="entry name" value="MONOCARBOXYLATE TRANSPORTER"/>
    <property type="match status" value="1"/>
</dbReference>
<dbReference type="Pfam" id="PF07690">
    <property type="entry name" value="MFS_1"/>
    <property type="match status" value="1"/>
</dbReference>
<feature type="transmembrane region" description="Helical" evidence="4">
    <location>
        <begin position="335"/>
        <end position="354"/>
    </location>
</feature>
<feature type="transmembrane region" description="Helical" evidence="4">
    <location>
        <begin position="120"/>
        <end position="146"/>
    </location>
</feature>
<dbReference type="SUPFAM" id="SSF103473">
    <property type="entry name" value="MFS general substrate transporter"/>
    <property type="match status" value="1"/>
</dbReference>
<feature type="transmembrane region" description="Helical" evidence="4">
    <location>
        <begin position="34"/>
        <end position="54"/>
    </location>
</feature>
<feature type="transmembrane region" description="Helical" evidence="4">
    <location>
        <begin position="366"/>
        <end position="388"/>
    </location>
</feature>